<dbReference type="EMBL" id="CP002868">
    <property type="protein sequence ID" value="AEJ20106.1"/>
    <property type="molecule type" value="Genomic_DNA"/>
</dbReference>
<feature type="transmembrane region" description="Helical" evidence="8">
    <location>
        <begin position="189"/>
        <end position="211"/>
    </location>
</feature>
<keyword evidence="4 8" id="KW-0812">Transmembrane</keyword>
<evidence type="ECO:0000256" key="2">
    <source>
        <dbReference type="ARBA" id="ARBA00006939"/>
    </source>
</evidence>
<dbReference type="HOGENOM" id="CLU_015114_1_2_12"/>
<sequence length="269" mass="28195">MEWLASLSAVPQALVATLFTYGVTALGAGTVFFFKSINRKVLDAMLGFAGGVMIAASFWSLLAPSIELSESMGGIPWIPAVLGFLLGGLFLRVVDRLLPHLHIEYDRSEAEGIKTNWQRSILLVLAITLHNIPEGLAVGVGFGAVAAGIPSAGLAGAVALAIGIGLQNFPEGAAVSIPLRRDGLTRRKAFWYGQLSGIVEPFAGVAGAALVTVMHPILPYALAFAAGAMIYVVAEEVIPESRREGNEHIATLGLMLGFAVMMTLDVALG</sequence>
<keyword evidence="10" id="KW-1185">Reference proteome</keyword>
<evidence type="ECO:0000256" key="1">
    <source>
        <dbReference type="ARBA" id="ARBA00004651"/>
    </source>
</evidence>
<comment type="similarity">
    <text evidence="2">Belongs to the ZIP transporter (TC 2.A.5) family.</text>
</comment>
<dbReference type="KEGG" id="scd:Spica_1978"/>
<keyword evidence="6 8" id="KW-1133">Transmembrane helix</keyword>
<evidence type="ECO:0000256" key="3">
    <source>
        <dbReference type="ARBA" id="ARBA00022475"/>
    </source>
</evidence>
<dbReference type="Proteomes" id="UP000000503">
    <property type="component" value="Chromosome"/>
</dbReference>
<dbReference type="GO" id="GO:0005886">
    <property type="term" value="C:plasma membrane"/>
    <property type="evidence" value="ECO:0007669"/>
    <property type="project" value="UniProtKB-SubCell"/>
</dbReference>
<feature type="transmembrane region" description="Helical" evidence="8">
    <location>
        <begin position="121"/>
        <end position="145"/>
    </location>
</feature>
<feature type="transmembrane region" description="Helical" evidence="8">
    <location>
        <begin position="217"/>
        <end position="237"/>
    </location>
</feature>
<feature type="transmembrane region" description="Helical" evidence="8">
    <location>
        <begin position="41"/>
        <end position="62"/>
    </location>
</feature>
<feature type="transmembrane region" description="Helical" evidence="8">
    <location>
        <begin position="12"/>
        <end position="34"/>
    </location>
</feature>
<feature type="transmembrane region" description="Helical" evidence="8">
    <location>
        <begin position="151"/>
        <end position="169"/>
    </location>
</feature>
<dbReference type="PANTHER" id="PTHR11040">
    <property type="entry name" value="ZINC/IRON TRANSPORTER"/>
    <property type="match status" value="1"/>
</dbReference>
<evidence type="ECO:0000256" key="5">
    <source>
        <dbReference type="ARBA" id="ARBA00022833"/>
    </source>
</evidence>
<keyword evidence="7 8" id="KW-0472">Membrane</keyword>
<dbReference type="AlphaFoldDB" id="F8EXU2"/>
<dbReference type="Pfam" id="PF02535">
    <property type="entry name" value="Zip"/>
    <property type="match status" value="1"/>
</dbReference>
<reference evidence="10" key="1">
    <citation type="journal article" date="2013" name="Stand. Genomic Sci.">
        <title>Genome sequence of the thermophilic fresh-water bacterium Spirochaeta caldaria type strain (H1(T)), reclassification of Spirochaeta caldaria, Spirochaeta stenostrepta, and Spirochaeta zuelzerae in the genus Treponema as Treponema caldaria comb. nov., Treponema stenostrepta comb. nov., and Treponema zuelzerae comb. nov., and emendation of the genus Treponema.</title>
        <authorList>
            <person name="Abt B."/>
            <person name="Goker M."/>
            <person name="Scheuner C."/>
            <person name="Han C."/>
            <person name="Lu M."/>
            <person name="Misra M."/>
            <person name="Lapidus A."/>
            <person name="Nolan M."/>
            <person name="Lucas S."/>
            <person name="Hammon N."/>
            <person name="Deshpande S."/>
            <person name="Cheng J.F."/>
            <person name="Tapia R."/>
            <person name="Goodwin L.A."/>
            <person name="Pitluck S."/>
            <person name="Liolios K."/>
            <person name="Pagani I."/>
            <person name="Ivanova N."/>
            <person name="Mavromatis K."/>
            <person name="Mikhailova N."/>
            <person name="Huntemann M."/>
            <person name="Pati A."/>
            <person name="Chen A."/>
            <person name="Palaniappan K."/>
            <person name="Land M."/>
            <person name="Hauser L."/>
            <person name="Jeffries C.D."/>
            <person name="Rohde M."/>
            <person name="Spring S."/>
            <person name="Gronow S."/>
            <person name="Detter J.C."/>
            <person name="Bristow J."/>
            <person name="Eisen J.A."/>
            <person name="Markowitz V."/>
            <person name="Hugenholtz P."/>
            <person name="Kyrpides N.C."/>
            <person name="Woyke T."/>
            <person name="Klenk H.P."/>
        </authorList>
    </citation>
    <scope>NUCLEOTIDE SEQUENCE</scope>
    <source>
        <strain evidence="10">ATCC 51460 / DSM 7334 / H1</strain>
    </source>
</reference>
<dbReference type="OrthoDB" id="9787346at2"/>
<gene>
    <name evidence="9" type="ordered locus">Spica_1978</name>
</gene>
<feature type="transmembrane region" description="Helical" evidence="8">
    <location>
        <begin position="249"/>
        <end position="268"/>
    </location>
</feature>
<protein>
    <submittedName>
        <fullName evidence="9">Zinc/iron permease</fullName>
    </submittedName>
</protein>
<evidence type="ECO:0000256" key="6">
    <source>
        <dbReference type="ARBA" id="ARBA00022989"/>
    </source>
</evidence>
<dbReference type="RefSeq" id="WP_013969396.1">
    <property type="nucleotide sequence ID" value="NC_015732.1"/>
</dbReference>
<dbReference type="STRING" id="744872.Spica_1978"/>
<evidence type="ECO:0000256" key="4">
    <source>
        <dbReference type="ARBA" id="ARBA00022692"/>
    </source>
</evidence>
<keyword evidence="5" id="KW-0862">Zinc</keyword>
<dbReference type="PANTHER" id="PTHR11040:SF211">
    <property type="entry name" value="ZINC TRANSPORTER ZIP11"/>
    <property type="match status" value="1"/>
</dbReference>
<dbReference type="eggNOG" id="COG0428">
    <property type="taxonomic scope" value="Bacteria"/>
</dbReference>
<keyword evidence="3" id="KW-1003">Cell membrane</keyword>
<organism evidence="9 10">
    <name type="scientific">Gracilinema caldarium (strain ATCC 51460 / DSM 7334 / H1)</name>
    <name type="common">Treponema caldarium</name>
    <dbReference type="NCBI Taxonomy" id="744872"/>
    <lineage>
        <taxon>Bacteria</taxon>
        <taxon>Pseudomonadati</taxon>
        <taxon>Spirochaetota</taxon>
        <taxon>Spirochaetia</taxon>
        <taxon>Spirochaetales</taxon>
        <taxon>Breznakiellaceae</taxon>
        <taxon>Gracilinema</taxon>
    </lineage>
</organism>
<dbReference type="InterPro" id="IPR003689">
    <property type="entry name" value="ZIP"/>
</dbReference>
<dbReference type="GO" id="GO:0005385">
    <property type="term" value="F:zinc ion transmembrane transporter activity"/>
    <property type="evidence" value="ECO:0007669"/>
    <property type="project" value="TreeGrafter"/>
</dbReference>
<accession>F8EXU2</accession>
<evidence type="ECO:0000256" key="8">
    <source>
        <dbReference type="SAM" id="Phobius"/>
    </source>
</evidence>
<name>F8EXU2_GRAC1</name>
<evidence type="ECO:0000256" key="7">
    <source>
        <dbReference type="ARBA" id="ARBA00023136"/>
    </source>
</evidence>
<feature type="transmembrane region" description="Helical" evidence="8">
    <location>
        <begin position="74"/>
        <end position="94"/>
    </location>
</feature>
<evidence type="ECO:0000313" key="9">
    <source>
        <dbReference type="EMBL" id="AEJ20106.1"/>
    </source>
</evidence>
<comment type="subcellular location">
    <subcellularLocation>
        <location evidence="1">Cell membrane</location>
        <topology evidence="1">Multi-pass membrane protein</topology>
    </subcellularLocation>
</comment>
<evidence type="ECO:0000313" key="10">
    <source>
        <dbReference type="Proteomes" id="UP000000503"/>
    </source>
</evidence>
<proteinExistence type="inferred from homology"/>